<evidence type="ECO:0000313" key="2">
    <source>
        <dbReference type="EMBL" id="MPM80621.1"/>
    </source>
</evidence>
<dbReference type="Gene3D" id="3.90.1200.10">
    <property type="match status" value="1"/>
</dbReference>
<organism evidence="2">
    <name type="scientific">bioreactor metagenome</name>
    <dbReference type="NCBI Taxonomy" id="1076179"/>
    <lineage>
        <taxon>unclassified sequences</taxon>
        <taxon>metagenomes</taxon>
        <taxon>ecological metagenomes</taxon>
    </lineage>
</organism>
<sequence length="308" mass="35808">MGVVKMIFDEKLIYEIETLVGAFEIVRDHRANNDRTGVIEIDAEGKRMFVKIHNRLSRWNPEAYAYKNWTKILSPYTPTLLHTFKNDFYGIITSPLEGRTVNEYQINDLEKLKKIYYSAGEQLKKLHESFKGTYFGIPSFDGSPFEKKVFTDPIDYISSSIESILKLGVDKFIFDEGDKNLIEWCLKKCDVFKNCTPVPTNWDFSQNNWMVDRNGVFTGLIDFENMLWGIDVDSFGVIIERYTYDKPCLREAFYQGYGLENNSEKQLQIFIISVKMAIADICHGILNNNERFFMCGRSLLNNLKQCKA</sequence>
<dbReference type="Pfam" id="PF01636">
    <property type="entry name" value="APH"/>
    <property type="match status" value="1"/>
</dbReference>
<proteinExistence type="predicted"/>
<protein>
    <recommendedName>
        <fullName evidence="1">Aminoglycoside phosphotransferase domain-containing protein</fullName>
    </recommendedName>
</protein>
<comment type="caution">
    <text evidence="2">The sequence shown here is derived from an EMBL/GenBank/DDBJ whole genome shotgun (WGS) entry which is preliminary data.</text>
</comment>
<dbReference type="InterPro" id="IPR002575">
    <property type="entry name" value="Aminoglycoside_PTrfase"/>
</dbReference>
<dbReference type="AlphaFoldDB" id="A0A645CUP6"/>
<dbReference type="InterPro" id="IPR011009">
    <property type="entry name" value="Kinase-like_dom_sf"/>
</dbReference>
<dbReference type="EMBL" id="VSSQ01030194">
    <property type="protein sequence ID" value="MPM80621.1"/>
    <property type="molecule type" value="Genomic_DNA"/>
</dbReference>
<name>A0A645CUP6_9ZZZZ</name>
<feature type="domain" description="Aminoglycoside phosphotransferase" evidence="1">
    <location>
        <begin position="42"/>
        <end position="230"/>
    </location>
</feature>
<reference evidence="2" key="1">
    <citation type="submission" date="2019-08" db="EMBL/GenBank/DDBJ databases">
        <authorList>
            <person name="Kucharzyk K."/>
            <person name="Murdoch R.W."/>
            <person name="Higgins S."/>
            <person name="Loffler F."/>
        </authorList>
    </citation>
    <scope>NUCLEOTIDE SEQUENCE</scope>
</reference>
<dbReference type="SUPFAM" id="SSF56112">
    <property type="entry name" value="Protein kinase-like (PK-like)"/>
    <property type="match status" value="1"/>
</dbReference>
<gene>
    <name evidence="2" type="ORF">SDC9_127671</name>
</gene>
<accession>A0A645CUP6</accession>
<evidence type="ECO:0000259" key="1">
    <source>
        <dbReference type="Pfam" id="PF01636"/>
    </source>
</evidence>